<dbReference type="InterPro" id="IPR011335">
    <property type="entry name" value="Restrct_endonuc-II-like"/>
</dbReference>
<keyword evidence="7" id="KW-1185">Reference proteome</keyword>
<feature type="compositionally biased region" description="Gly residues" evidence="4">
    <location>
        <begin position="10"/>
        <end position="24"/>
    </location>
</feature>
<dbReference type="EMBL" id="VFOZ01000001">
    <property type="protein sequence ID" value="TQM01495.1"/>
    <property type="molecule type" value="Genomic_DNA"/>
</dbReference>
<evidence type="ECO:0000313" key="6">
    <source>
        <dbReference type="EMBL" id="TQM01495.1"/>
    </source>
</evidence>
<dbReference type="SUPFAM" id="SSF52980">
    <property type="entry name" value="Restriction endonuclease-like"/>
    <property type="match status" value="1"/>
</dbReference>
<proteinExistence type="predicted"/>
<sequence length="529" mass="55944">MTATETSTGTGTGTDGTGGRGGSAGAASPDDAAADEALERGDGSRDTMASTGGQDGSARVTAEATSLDRTDAPGPAGVSQEATPPEDRAANGAATGRTRPTHTTTETTALDSAPQEALPPEDPAANSATTRRTRPTHTTTETTALDSASQEATPPEDPATNSAAIGRTRPARGGVDAAEDAASPIDVVADGAPQEVAPPAGPDADGRVAADGQGGPVSAGTVAPRRGRAGNRMAAGSVSADGVVVAGTLSPSRAGDFMTCPLLYRFRVIDRIPERPSPAAARGTLVHAVLERLFDMPAGSRTPAAALELLGPEWERLLAEEPELATLFEDDGEGETARAEWLTEARGMVERYFSLEDPRRLEPASRELYVETVLESGLLLRGYIDRVDVAPTGEVRVVDYKTGRAPRADFEARALFQMKFYALVLWRLRGTVPRMLQLMYLGNGEILRYTPDEADLRATERKVDALWKAIRRAMETGVWRERTSRLCDWCDHKERCPSFGGEPPPLPDIQPAPTAAAAEEPTPRERDDL</sequence>
<dbReference type="GO" id="GO:0004527">
    <property type="term" value="F:exonuclease activity"/>
    <property type="evidence" value="ECO:0007669"/>
    <property type="project" value="UniProtKB-KW"/>
</dbReference>
<reference evidence="6 7" key="1">
    <citation type="submission" date="2019-06" db="EMBL/GenBank/DDBJ databases">
        <title>Sequencing the genomes of 1000 actinobacteria strains.</title>
        <authorList>
            <person name="Klenk H.-P."/>
        </authorList>
    </citation>
    <scope>NUCLEOTIDE SEQUENCE [LARGE SCALE GENOMIC DNA]</scope>
    <source>
        <strain evidence="6 7">DSM 102200</strain>
    </source>
</reference>
<dbReference type="Gene3D" id="3.90.320.10">
    <property type="match status" value="1"/>
</dbReference>
<dbReference type="AlphaFoldDB" id="A0A543CWL3"/>
<feature type="region of interest" description="Disordered" evidence="4">
    <location>
        <begin position="500"/>
        <end position="529"/>
    </location>
</feature>
<evidence type="ECO:0000313" key="7">
    <source>
        <dbReference type="Proteomes" id="UP000316096"/>
    </source>
</evidence>
<keyword evidence="6" id="KW-0540">Nuclease</keyword>
<keyword evidence="2" id="KW-0067">ATP-binding</keyword>
<evidence type="ECO:0000259" key="5">
    <source>
        <dbReference type="Pfam" id="PF12705"/>
    </source>
</evidence>
<dbReference type="GO" id="GO:0004386">
    <property type="term" value="F:helicase activity"/>
    <property type="evidence" value="ECO:0007669"/>
    <property type="project" value="UniProtKB-KW"/>
</dbReference>
<evidence type="ECO:0000256" key="1">
    <source>
        <dbReference type="ARBA" id="ARBA00022763"/>
    </source>
</evidence>
<feature type="region of interest" description="Disordered" evidence="4">
    <location>
        <begin position="192"/>
        <end position="230"/>
    </location>
</feature>
<organism evidence="6 7">
    <name type="scientific">Actinoallomurus bryophytorum</name>
    <dbReference type="NCBI Taxonomy" id="1490222"/>
    <lineage>
        <taxon>Bacteria</taxon>
        <taxon>Bacillati</taxon>
        <taxon>Actinomycetota</taxon>
        <taxon>Actinomycetes</taxon>
        <taxon>Streptosporangiales</taxon>
        <taxon>Thermomonosporaceae</taxon>
        <taxon>Actinoallomurus</taxon>
    </lineage>
</organism>
<keyword evidence="3" id="KW-0234">DNA repair</keyword>
<dbReference type="InterPro" id="IPR038726">
    <property type="entry name" value="PDDEXK_AddAB-type"/>
</dbReference>
<gene>
    <name evidence="6" type="ORF">FB559_7255</name>
</gene>
<keyword evidence="2" id="KW-0347">Helicase</keyword>
<accession>A0A543CWL3</accession>
<dbReference type="GO" id="GO:0006281">
    <property type="term" value="P:DNA repair"/>
    <property type="evidence" value="ECO:0007669"/>
    <property type="project" value="UniProtKB-KW"/>
</dbReference>
<keyword evidence="6" id="KW-0378">Hydrolase</keyword>
<keyword evidence="2" id="KW-0547">Nucleotide-binding</keyword>
<feature type="compositionally biased region" description="Low complexity" evidence="4">
    <location>
        <begin position="90"/>
        <end position="108"/>
    </location>
</feature>
<evidence type="ECO:0000256" key="2">
    <source>
        <dbReference type="ARBA" id="ARBA00022806"/>
    </source>
</evidence>
<keyword evidence="6" id="KW-0269">Exonuclease</keyword>
<dbReference type="Pfam" id="PF12705">
    <property type="entry name" value="PDDEXK_1"/>
    <property type="match status" value="1"/>
</dbReference>
<protein>
    <submittedName>
        <fullName evidence="6">RecB family exonuclease</fullName>
    </submittedName>
</protein>
<name>A0A543CWL3_9ACTN</name>
<evidence type="ECO:0000256" key="3">
    <source>
        <dbReference type="ARBA" id="ARBA00023204"/>
    </source>
</evidence>
<evidence type="ECO:0000256" key="4">
    <source>
        <dbReference type="SAM" id="MobiDB-lite"/>
    </source>
</evidence>
<dbReference type="Proteomes" id="UP000316096">
    <property type="component" value="Unassembled WGS sequence"/>
</dbReference>
<keyword evidence="1" id="KW-0227">DNA damage</keyword>
<feature type="region of interest" description="Disordered" evidence="4">
    <location>
        <begin position="1"/>
        <end position="178"/>
    </location>
</feature>
<feature type="compositionally biased region" description="Low complexity" evidence="4">
    <location>
        <begin position="511"/>
        <end position="520"/>
    </location>
</feature>
<feature type="domain" description="PD-(D/E)XK endonuclease-like" evidence="5">
    <location>
        <begin position="248"/>
        <end position="497"/>
    </location>
</feature>
<dbReference type="InterPro" id="IPR011604">
    <property type="entry name" value="PDDEXK-like_dom_sf"/>
</dbReference>
<comment type="caution">
    <text evidence="6">The sequence shown here is derived from an EMBL/GenBank/DDBJ whole genome shotgun (WGS) entry which is preliminary data.</text>
</comment>